<dbReference type="AlphaFoldDB" id="A0A7J8KB65"/>
<proteinExistence type="predicted"/>
<evidence type="ECO:0000313" key="2">
    <source>
        <dbReference type="Proteomes" id="UP000593571"/>
    </source>
</evidence>
<evidence type="ECO:0000313" key="1">
    <source>
        <dbReference type="EMBL" id="KAF6506116.1"/>
    </source>
</evidence>
<sequence>MQPGVLQARDSSPRVTEMSIPCLQQIGGSRKIELGCASTLRRSFLKLDPVFHGSEWSSDGGVCLLHQTRSFLRTSAKFQIRAWRSMSRSPSSRWGFRGGRIIVLGEQVRLLSSPRQVEAPPLLCSFLPTGGARGPED</sequence>
<dbReference type="Proteomes" id="UP000593571">
    <property type="component" value="Unassembled WGS sequence"/>
</dbReference>
<organism evidence="1 2">
    <name type="scientific">Rousettus aegyptiacus</name>
    <name type="common">Egyptian fruit bat</name>
    <name type="synonym">Pteropus aegyptiacus</name>
    <dbReference type="NCBI Taxonomy" id="9407"/>
    <lineage>
        <taxon>Eukaryota</taxon>
        <taxon>Metazoa</taxon>
        <taxon>Chordata</taxon>
        <taxon>Craniata</taxon>
        <taxon>Vertebrata</taxon>
        <taxon>Euteleostomi</taxon>
        <taxon>Mammalia</taxon>
        <taxon>Eutheria</taxon>
        <taxon>Laurasiatheria</taxon>
        <taxon>Chiroptera</taxon>
        <taxon>Yinpterochiroptera</taxon>
        <taxon>Pteropodoidea</taxon>
        <taxon>Pteropodidae</taxon>
        <taxon>Rousettinae</taxon>
        <taxon>Rousettus</taxon>
    </lineage>
</organism>
<comment type="caution">
    <text evidence="1">The sequence shown here is derived from an EMBL/GenBank/DDBJ whole genome shotgun (WGS) entry which is preliminary data.</text>
</comment>
<reference evidence="1 2" key="1">
    <citation type="journal article" date="2020" name="Nature">
        <title>Six reference-quality genomes reveal evolution of bat adaptations.</title>
        <authorList>
            <person name="Jebb D."/>
            <person name="Huang Z."/>
            <person name="Pippel M."/>
            <person name="Hughes G.M."/>
            <person name="Lavrichenko K."/>
            <person name="Devanna P."/>
            <person name="Winkler S."/>
            <person name="Jermiin L.S."/>
            <person name="Skirmuntt E.C."/>
            <person name="Katzourakis A."/>
            <person name="Burkitt-Gray L."/>
            <person name="Ray D.A."/>
            <person name="Sullivan K.A.M."/>
            <person name="Roscito J.G."/>
            <person name="Kirilenko B.M."/>
            <person name="Davalos L.M."/>
            <person name="Corthals A.P."/>
            <person name="Power M.L."/>
            <person name="Jones G."/>
            <person name="Ransome R.D."/>
            <person name="Dechmann D.K.N."/>
            <person name="Locatelli A.G."/>
            <person name="Puechmaille S.J."/>
            <person name="Fedrigo O."/>
            <person name="Jarvis E.D."/>
            <person name="Hiller M."/>
            <person name="Vernes S.C."/>
            <person name="Myers E.W."/>
            <person name="Teeling E.C."/>
        </authorList>
    </citation>
    <scope>NUCLEOTIDE SEQUENCE [LARGE SCALE GENOMIC DNA]</scope>
    <source>
        <strain evidence="1">MRouAeg1</strain>
        <tissue evidence="1">Muscle</tissue>
    </source>
</reference>
<protein>
    <submittedName>
        <fullName evidence="1">Uncharacterized protein</fullName>
    </submittedName>
</protein>
<name>A0A7J8KB65_ROUAE</name>
<accession>A0A7J8KB65</accession>
<gene>
    <name evidence="1" type="ORF">HJG63_007944</name>
</gene>
<keyword evidence="2" id="KW-1185">Reference proteome</keyword>
<dbReference type="EMBL" id="JACASE010000001">
    <property type="protein sequence ID" value="KAF6506116.1"/>
    <property type="molecule type" value="Genomic_DNA"/>
</dbReference>